<protein>
    <recommendedName>
        <fullName evidence="1">GIY-YIG domain-containing protein</fullName>
    </recommendedName>
</protein>
<dbReference type="InterPro" id="IPR035901">
    <property type="entry name" value="GIY-YIG_endonuc_sf"/>
</dbReference>
<name>A0A4R7J1S9_9ACTN</name>
<dbReference type="SMART" id="SM00465">
    <property type="entry name" value="GIYc"/>
    <property type="match status" value="1"/>
</dbReference>
<evidence type="ECO:0000259" key="1">
    <source>
        <dbReference type="PROSITE" id="PS50164"/>
    </source>
</evidence>
<proteinExistence type="predicted"/>
<sequence length="195" mass="21487">MSDTDTSTSVYRYYDRHKVLLYVGVTARGVSRNNEHNSKPWWGFVSSQKIEHYQTRKEALSRESLLITEFQPPFNVQQNPASELARRAYMQHVATAAPDAPAAHEMPKWLTAGITKQGRIVIVSATGGGVLKFVRNEGKPSVTGKGSVIEHVGHDGTALNIRVRGNGWESATGARIMLGYPTGKVVIKRIEAITT</sequence>
<dbReference type="OrthoDB" id="4336423at2"/>
<dbReference type="RefSeq" id="WP_133755424.1">
    <property type="nucleotide sequence ID" value="NZ_SOAW01000002.1"/>
</dbReference>
<dbReference type="AlphaFoldDB" id="A0A4R7J1S9"/>
<evidence type="ECO:0000313" key="2">
    <source>
        <dbReference type="EMBL" id="TDT31112.1"/>
    </source>
</evidence>
<gene>
    <name evidence="2" type="ORF">CLV29_2525</name>
</gene>
<dbReference type="InterPro" id="IPR000305">
    <property type="entry name" value="GIY-YIG_endonuc"/>
</dbReference>
<feature type="domain" description="GIY-YIG" evidence="1">
    <location>
        <begin position="6"/>
        <end position="76"/>
    </location>
</feature>
<accession>A0A4R7J1S9</accession>
<organism evidence="2 3">
    <name type="scientific">Naumannella halotolerans</name>
    <dbReference type="NCBI Taxonomy" id="993414"/>
    <lineage>
        <taxon>Bacteria</taxon>
        <taxon>Bacillati</taxon>
        <taxon>Actinomycetota</taxon>
        <taxon>Actinomycetes</taxon>
        <taxon>Propionibacteriales</taxon>
        <taxon>Propionibacteriaceae</taxon>
        <taxon>Naumannella</taxon>
    </lineage>
</organism>
<dbReference type="EMBL" id="SOAW01000002">
    <property type="protein sequence ID" value="TDT31112.1"/>
    <property type="molecule type" value="Genomic_DNA"/>
</dbReference>
<dbReference type="SUPFAM" id="SSF82771">
    <property type="entry name" value="GIY-YIG endonuclease"/>
    <property type="match status" value="1"/>
</dbReference>
<reference evidence="2 3" key="1">
    <citation type="submission" date="2019-03" db="EMBL/GenBank/DDBJ databases">
        <title>Genomic Encyclopedia of Archaeal and Bacterial Type Strains, Phase II (KMG-II): from individual species to whole genera.</title>
        <authorList>
            <person name="Goeker M."/>
        </authorList>
    </citation>
    <scope>NUCLEOTIDE SEQUENCE [LARGE SCALE GENOMIC DNA]</scope>
    <source>
        <strain evidence="2 3">DSM 24323</strain>
    </source>
</reference>
<dbReference type="PROSITE" id="PS50164">
    <property type="entry name" value="GIY_YIG"/>
    <property type="match status" value="1"/>
</dbReference>
<keyword evidence="3" id="KW-1185">Reference proteome</keyword>
<dbReference type="Proteomes" id="UP000295371">
    <property type="component" value="Unassembled WGS sequence"/>
</dbReference>
<evidence type="ECO:0000313" key="3">
    <source>
        <dbReference type="Proteomes" id="UP000295371"/>
    </source>
</evidence>
<comment type="caution">
    <text evidence="2">The sequence shown here is derived from an EMBL/GenBank/DDBJ whole genome shotgun (WGS) entry which is preliminary data.</text>
</comment>
<dbReference type="Gene3D" id="3.40.1440.10">
    <property type="entry name" value="GIY-YIG endonuclease"/>
    <property type="match status" value="1"/>
</dbReference>